<dbReference type="SMART" id="SM00354">
    <property type="entry name" value="HTH_LACI"/>
    <property type="match status" value="1"/>
</dbReference>
<name>A0A2R8CQH0_9GAMM</name>
<dbReference type="GO" id="GO:0000976">
    <property type="term" value="F:transcription cis-regulatory region binding"/>
    <property type="evidence" value="ECO:0007669"/>
    <property type="project" value="TreeGrafter"/>
</dbReference>
<keyword evidence="1" id="KW-0805">Transcription regulation</keyword>
<keyword evidence="3" id="KW-0804">Transcription</keyword>
<dbReference type="SUPFAM" id="SSF47413">
    <property type="entry name" value="lambda repressor-like DNA-binding domains"/>
    <property type="match status" value="1"/>
</dbReference>
<sequence length="358" mass="38925">MTASTPGHRSEPTHRLEPGHARRPTIHDVARDAGISKTSVSRYFGHERALLSESMVQRIEAAIERLGFAPDRLASGLRGRRTGLIGMVVADIRNPYTVDMLHGAELACREHGYSLLVCNTDNSDQLERRHLEVLHGYSIEGLVVNTRGRNVASLAARREAGLPMVLVDRHIDGLDCDMVGLDNEQAVTLGVSHLRDQGYQRLLMVTEPTDGISSRKARVEVFRHQAHAAGLSAEVQQSPQERIDPDWLAATLMQWLRAGGRPGAIVCANGVITLAVCHALWALLKTPFEQVGVLGIDELSWCALVGPGITTVAQPVDDIGYGAITTLLNRIRGAPGKAEITTYTARLHARGSTTLKTT</sequence>
<evidence type="ECO:0000256" key="2">
    <source>
        <dbReference type="ARBA" id="ARBA00023125"/>
    </source>
</evidence>
<dbReference type="InterPro" id="IPR001761">
    <property type="entry name" value="Peripla_BP/Lac1_sug-bd_dom"/>
</dbReference>
<dbReference type="SUPFAM" id="SSF53822">
    <property type="entry name" value="Periplasmic binding protein-like I"/>
    <property type="match status" value="1"/>
</dbReference>
<dbReference type="Proteomes" id="UP000244934">
    <property type="component" value="Unassembled WGS sequence"/>
</dbReference>
<evidence type="ECO:0000259" key="5">
    <source>
        <dbReference type="PROSITE" id="PS50932"/>
    </source>
</evidence>
<evidence type="ECO:0000256" key="1">
    <source>
        <dbReference type="ARBA" id="ARBA00023015"/>
    </source>
</evidence>
<dbReference type="InterPro" id="IPR028082">
    <property type="entry name" value="Peripla_BP_I"/>
</dbReference>
<proteinExistence type="predicted"/>
<dbReference type="InterPro" id="IPR010982">
    <property type="entry name" value="Lambda_DNA-bd_dom_sf"/>
</dbReference>
<gene>
    <name evidence="6" type="primary">kdgR_3</name>
    <name evidence="6" type="ORF">KSP9073_03213</name>
</gene>
<dbReference type="OrthoDB" id="9798934at2"/>
<dbReference type="CDD" id="cd06283">
    <property type="entry name" value="PBP1_RegR_EndR_KdgR-like"/>
    <property type="match status" value="1"/>
</dbReference>
<dbReference type="Gene3D" id="3.40.50.2300">
    <property type="match status" value="2"/>
</dbReference>
<feature type="region of interest" description="Disordered" evidence="4">
    <location>
        <begin position="1"/>
        <end position="26"/>
    </location>
</feature>
<dbReference type="AlphaFoldDB" id="A0A2R8CQH0"/>
<organism evidence="6 7">
    <name type="scientific">Kushneria phyllosphaerae</name>
    <dbReference type="NCBI Taxonomy" id="2100822"/>
    <lineage>
        <taxon>Bacteria</taxon>
        <taxon>Pseudomonadati</taxon>
        <taxon>Pseudomonadota</taxon>
        <taxon>Gammaproteobacteria</taxon>
        <taxon>Oceanospirillales</taxon>
        <taxon>Halomonadaceae</taxon>
        <taxon>Kushneria</taxon>
    </lineage>
</organism>
<dbReference type="InterPro" id="IPR000843">
    <property type="entry name" value="HTH_LacI"/>
</dbReference>
<dbReference type="PANTHER" id="PTHR30146:SF145">
    <property type="entry name" value="RIBOSE OPERON REPRESSOR"/>
    <property type="match status" value="1"/>
</dbReference>
<evidence type="ECO:0000256" key="4">
    <source>
        <dbReference type="SAM" id="MobiDB-lite"/>
    </source>
</evidence>
<dbReference type="PANTHER" id="PTHR30146">
    <property type="entry name" value="LACI-RELATED TRANSCRIPTIONAL REPRESSOR"/>
    <property type="match status" value="1"/>
</dbReference>
<evidence type="ECO:0000313" key="7">
    <source>
        <dbReference type="Proteomes" id="UP000244934"/>
    </source>
</evidence>
<keyword evidence="2" id="KW-0238">DNA-binding</keyword>
<dbReference type="Pfam" id="PF00356">
    <property type="entry name" value="LacI"/>
    <property type="match status" value="1"/>
</dbReference>
<dbReference type="CDD" id="cd01392">
    <property type="entry name" value="HTH_LacI"/>
    <property type="match status" value="1"/>
</dbReference>
<dbReference type="RefSeq" id="WP_108843921.1">
    <property type="nucleotide sequence ID" value="NZ_ONZI01000004.1"/>
</dbReference>
<feature type="domain" description="HTH lacI-type" evidence="5">
    <location>
        <begin position="24"/>
        <end position="79"/>
    </location>
</feature>
<dbReference type="PROSITE" id="PS50932">
    <property type="entry name" value="HTH_LACI_2"/>
    <property type="match status" value="1"/>
</dbReference>
<reference evidence="7" key="1">
    <citation type="submission" date="2018-03" db="EMBL/GenBank/DDBJ databases">
        <authorList>
            <person name="Navarro De La Torre S."/>
        </authorList>
    </citation>
    <scope>NUCLEOTIDE SEQUENCE [LARGE SCALE GENOMIC DNA]</scope>
    <source>
        <strain evidence="7">EAod3</strain>
    </source>
</reference>
<feature type="compositionally biased region" description="Basic and acidic residues" evidence="4">
    <location>
        <begin position="8"/>
        <end position="26"/>
    </location>
</feature>
<dbReference type="Gene3D" id="1.10.260.40">
    <property type="entry name" value="lambda repressor-like DNA-binding domains"/>
    <property type="match status" value="1"/>
</dbReference>
<dbReference type="Pfam" id="PF00532">
    <property type="entry name" value="Peripla_BP_1"/>
    <property type="match status" value="1"/>
</dbReference>
<protein>
    <submittedName>
        <fullName evidence="6">HTH-type transcriptional regulator KdgR</fullName>
    </submittedName>
</protein>
<evidence type="ECO:0000256" key="3">
    <source>
        <dbReference type="ARBA" id="ARBA00023163"/>
    </source>
</evidence>
<dbReference type="GO" id="GO:0003700">
    <property type="term" value="F:DNA-binding transcription factor activity"/>
    <property type="evidence" value="ECO:0007669"/>
    <property type="project" value="TreeGrafter"/>
</dbReference>
<accession>A0A2R8CQH0</accession>
<keyword evidence="7" id="KW-1185">Reference proteome</keyword>
<dbReference type="EMBL" id="ONZI01000004">
    <property type="protein sequence ID" value="SPJ35158.1"/>
    <property type="molecule type" value="Genomic_DNA"/>
</dbReference>
<evidence type="ECO:0000313" key="6">
    <source>
        <dbReference type="EMBL" id="SPJ35158.1"/>
    </source>
</evidence>